<dbReference type="PANTHER" id="PTHR21272">
    <property type="entry name" value="CATABOLIC 3-DEHYDROQUINASE"/>
    <property type="match status" value="1"/>
</dbReference>
<gene>
    <name evidence="8" type="primary">aroQ</name>
    <name evidence="9" type="ORF">QE412_000836</name>
</gene>
<evidence type="ECO:0000313" key="10">
    <source>
        <dbReference type="Proteomes" id="UP001226691"/>
    </source>
</evidence>
<feature type="binding site" evidence="8">
    <location>
        <begin position="104"/>
        <end position="105"/>
    </location>
    <ligand>
        <name>substrate</name>
    </ligand>
</feature>
<name>A0ABU0TRI5_MICTR</name>
<keyword evidence="6 8" id="KW-0057">Aromatic amino acid biosynthesis</keyword>
<comment type="similarity">
    <text evidence="3 8">Belongs to the type-II 3-dehydroquinase family.</text>
</comment>
<dbReference type="EC" id="4.2.1.10" evidence="5 8"/>
<organism evidence="9 10">
    <name type="scientific">Microbacterium trichothecenolyticum</name>
    <name type="common">Aureobacterium trichothecenolyticum</name>
    <dbReference type="NCBI Taxonomy" id="69370"/>
    <lineage>
        <taxon>Bacteria</taxon>
        <taxon>Bacillati</taxon>
        <taxon>Actinomycetota</taxon>
        <taxon>Actinomycetes</taxon>
        <taxon>Micrococcales</taxon>
        <taxon>Microbacteriaceae</taxon>
        <taxon>Microbacterium</taxon>
    </lineage>
</organism>
<evidence type="ECO:0000256" key="2">
    <source>
        <dbReference type="ARBA" id="ARBA00004902"/>
    </source>
</evidence>
<evidence type="ECO:0000256" key="4">
    <source>
        <dbReference type="ARBA" id="ARBA00011193"/>
    </source>
</evidence>
<dbReference type="EMBL" id="JAUTBF010000001">
    <property type="protein sequence ID" value="MDQ1122263.1"/>
    <property type="molecule type" value="Genomic_DNA"/>
</dbReference>
<dbReference type="InterPro" id="IPR001874">
    <property type="entry name" value="DHquinase_II"/>
</dbReference>
<dbReference type="CDD" id="cd00466">
    <property type="entry name" value="DHQase_II"/>
    <property type="match status" value="1"/>
</dbReference>
<dbReference type="Proteomes" id="UP001226691">
    <property type="component" value="Unassembled WGS sequence"/>
</dbReference>
<sequence length="152" mass="16225">MTTPRRLLLLNGPNLNLLGTRQPEIYGSDTLADVERVTAAAAAAHGFEVRALQSNHEGVLIDEIHAARRDCSGIVINAGGLTHTSVALRDALASVDLPVAEVHISNIKERESFRHFSYIEDVAAVHVIGEGVPGYARAVDLLVEVITGRADG</sequence>
<feature type="active site" description="Proton donor" evidence="8">
    <location>
        <position position="103"/>
    </location>
</feature>
<keyword evidence="8" id="KW-0028">Amino-acid biosynthesis</keyword>
<feature type="site" description="Transition state stabilizer" evidence="8">
    <location>
        <position position="21"/>
    </location>
</feature>
<evidence type="ECO:0000256" key="3">
    <source>
        <dbReference type="ARBA" id="ARBA00011037"/>
    </source>
</evidence>
<dbReference type="NCBIfam" id="NF003806">
    <property type="entry name" value="PRK05395.1-3"/>
    <property type="match status" value="1"/>
</dbReference>
<evidence type="ECO:0000256" key="7">
    <source>
        <dbReference type="ARBA" id="ARBA00023239"/>
    </source>
</evidence>
<comment type="function">
    <text evidence="8">Catalyzes a trans-dehydration via an enolate intermediate.</text>
</comment>
<dbReference type="InterPro" id="IPR018509">
    <property type="entry name" value="DHquinase_II_CS"/>
</dbReference>
<feature type="binding site" evidence="8">
    <location>
        <position position="114"/>
    </location>
    <ligand>
        <name>substrate</name>
    </ligand>
</feature>
<dbReference type="Gene3D" id="3.40.50.9100">
    <property type="entry name" value="Dehydroquinase, class II"/>
    <property type="match status" value="1"/>
</dbReference>
<dbReference type="SUPFAM" id="SSF52304">
    <property type="entry name" value="Type II 3-dehydroquinate dehydratase"/>
    <property type="match status" value="1"/>
</dbReference>
<accession>A0ABU0TRI5</accession>
<dbReference type="NCBIfam" id="NF003805">
    <property type="entry name" value="PRK05395.1-2"/>
    <property type="match status" value="1"/>
</dbReference>
<evidence type="ECO:0000256" key="1">
    <source>
        <dbReference type="ARBA" id="ARBA00001864"/>
    </source>
</evidence>
<reference evidence="9 10" key="1">
    <citation type="submission" date="2023-07" db="EMBL/GenBank/DDBJ databases">
        <title>Functional and genomic diversity of the sorghum phyllosphere microbiome.</title>
        <authorList>
            <person name="Shade A."/>
        </authorList>
    </citation>
    <scope>NUCLEOTIDE SEQUENCE [LARGE SCALE GENOMIC DNA]</scope>
    <source>
        <strain evidence="9 10">SORGH_AS_1207</strain>
    </source>
</reference>
<feature type="active site" description="Proton acceptor" evidence="8">
    <location>
        <position position="26"/>
    </location>
</feature>
<feature type="binding site" evidence="8">
    <location>
        <position position="77"/>
    </location>
    <ligand>
        <name>substrate</name>
    </ligand>
</feature>
<dbReference type="PROSITE" id="PS01029">
    <property type="entry name" value="DEHYDROQUINASE_II"/>
    <property type="match status" value="1"/>
</dbReference>
<dbReference type="PIRSF" id="PIRSF001399">
    <property type="entry name" value="DHquinase_II"/>
    <property type="match status" value="1"/>
</dbReference>
<evidence type="ECO:0000313" key="9">
    <source>
        <dbReference type="EMBL" id="MDQ1122263.1"/>
    </source>
</evidence>
<dbReference type="InterPro" id="IPR036441">
    <property type="entry name" value="DHquinase_II_sf"/>
</dbReference>
<dbReference type="Pfam" id="PF01220">
    <property type="entry name" value="DHquinase_II"/>
    <property type="match status" value="1"/>
</dbReference>
<dbReference type="NCBIfam" id="NF003807">
    <property type="entry name" value="PRK05395.1-4"/>
    <property type="match status" value="1"/>
</dbReference>
<keyword evidence="7 8" id="KW-0456">Lyase</keyword>
<comment type="subunit">
    <text evidence="4 8">Homododecamer.</text>
</comment>
<proteinExistence type="inferred from homology"/>
<feature type="binding site" evidence="8">
    <location>
        <position position="83"/>
    </location>
    <ligand>
        <name>substrate</name>
    </ligand>
</feature>
<evidence type="ECO:0000256" key="8">
    <source>
        <dbReference type="HAMAP-Rule" id="MF_00169"/>
    </source>
</evidence>
<dbReference type="GO" id="GO:0003855">
    <property type="term" value="F:3-dehydroquinate dehydratase activity"/>
    <property type="evidence" value="ECO:0007669"/>
    <property type="project" value="UniProtKB-EC"/>
</dbReference>
<evidence type="ECO:0000256" key="6">
    <source>
        <dbReference type="ARBA" id="ARBA00023141"/>
    </source>
</evidence>
<evidence type="ECO:0000256" key="5">
    <source>
        <dbReference type="ARBA" id="ARBA00012060"/>
    </source>
</evidence>
<feature type="binding site" evidence="8">
    <location>
        <position position="90"/>
    </location>
    <ligand>
        <name>substrate</name>
    </ligand>
</feature>
<comment type="caution">
    <text evidence="9">The sequence shown here is derived from an EMBL/GenBank/DDBJ whole genome shotgun (WGS) entry which is preliminary data.</text>
</comment>
<dbReference type="HAMAP" id="MF_00169">
    <property type="entry name" value="AroQ"/>
    <property type="match status" value="1"/>
</dbReference>
<dbReference type="PANTHER" id="PTHR21272:SF3">
    <property type="entry name" value="CATABOLIC 3-DEHYDROQUINASE"/>
    <property type="match status" value="1"/>
</dbReference>
<keyword evidence="10" id="KW-1185">Reference proteome</keyword>
<comment type="catalytic activity">
    <reaction evidence="1 8">
        <text>3-dehydroquinate = 3-dehydroshikimate + H2O</text>
        <dbReference type="Rhea" id="RHEA:21096"/>
        <dbReference type="ChEBI" id="CHEBI:15377"/>
        <dbReference type="ChEBI" id="CHEBI:16630"/>
        <dbReference type="ChEBI" id="CHEBI:32364"/>
        <dbReference type="EC" id="4.2.1.10"/>
    </reaction>
</comment>
<comment type="pathway">
    <text evidence="2 8">Metabolic intermediate biosynthesis; chorismate biosynthesis; chorismate from D-erythrose 4-phosphate and phosphoenolpyruvate: step 3/7.</text>
</comment>
<protein>
    <recommendedName>
        <fullName evidence="5 8">3-dehydroquinate dehydratase</fullName>
        <shortName evidence="8">3-dehydroquinase</shortName>
        <ecNumber evidence="5 8">4.2.1.10</ecNumber>
    </recommendedName>
    <alternativeName>
        <fullName evidence="8">Type II DHQase</fullName>
    </alternativeName>
</protein>
<dbReference type="RefSeq" id="WP_307480505.1">
    <property type="nucleotide sequence ID" value="NZ_JAUTBF010000001.1"/>
</dbReference>